<organism evidence="5 6">
    <name type="scientific">Kangiella sediminilitoris</name>
    <dbReference type="NCBI Taxonomy" id="1144748"/>
    <lineage>
        <taxon>Bacteria</taxon>
        <taxon>Pseudomonadati</taxon>
        <taxon>Pseudomonadota</taxon>
        <taxon>Gammaproteobacteria</taxon>
        <taxon>Kangiellales</taxon>
        <taxon>Kangiellaceae</taxon>
        <taxon>Kangiella</taxon>
    </lineage>
</organism>
<keyword evidence="3" id="KW-1133">Transmembrane helix</keyword>
<dbReference type="RefSeq" id="WP_068990778.1">
    <property type="nucleotide sequence ID" value="NZ_CP012418.1"/>
</dbReference>
<dbReference type="InterPro" id="IPR036388">
    <property type="entry name" value="WH-like_DNA-bd_sf"/>
</dbReference>
<evidence type="ECO:0000256" key="2">
    <source>
        <dbReference type="PROSITE-ProRule" id="PRU01091"/>
    </source>
</evidence>
<dbReference type="SMART" id="SM00862">
    <property type="entry name" value="Trans_reg_C"/>
    <property type="match status" value="1"/>
</dbReference>
<keyword evidence="6" id="KW-1185">Reference proteome</keyword>
<feature type="domain" description="OmpR/PhoB-type" evidence="4">
    <location>
        <begin position="22"/>
        <end position="120"/>
    </location>
</feature>
<dbReference type="PANTHER" id="PTHR12558">
    <property type="entry name" value="CELL DIVISION CYCLE 16,23,27"/>
    <property type="match status" value="1"/>
</dbReference>
<dbReference type="PANTHER" id="PTHR12558:SF13">
    <property type="entry name" value="CELL DIVISION CYCLE PROTEIN 27 HOMOLOG"/>
    <property type="match status" value="1"/>
</dbReference>
<feature type="DNA-binding region" description="OmpR/PhoB-type" evidence="2">
    <location>
        <begin position="22"/>
        <end position="120"/>
    </location>
</feature>
<keyword evidence="1 2" id="KW-0238">DNA-binding</keyword>
<reference evidence="6" key="1">
    <citation type="submission" date="2015-08" db="EMBL/GenBank/DDBJ databases">
        <authorList>
            <person name="Kim K.M."/>
        </authorList>
    </citation>
    <scope>NUCLEOTIDE SEQUENCE [LARGE SCALE GENOMIC DNA]</scope>
    <source>
        <strain evidence="6">KCTC 23892</strain>
    </source>
</reference>
<evidence type="ECO:0000313" key="6">
    <source>
        <dbReference type="Proteomes" id="UP000094147"/>
    </source>
</evidence>
<dbReference type="STRING" id="1144748.KS2013_1044"/>
<dbReference type="AlphaFoldDB" id="A0A1B3BAG7"/>
<evidence type="ECO:0000256" key="3">
    <source>
        <dbReference type="SAM" id="Phobius"/>
    </source>
</evidence>
<dbReference type="InterPro" id="IPR011990">
    <property type="entry name" value="TPR-like_helical_dom_sf"/>
</dbReference>
<dbReference type="Pfam" id="PF00486">
    <property type="entry name" value="Trans_reg_C"/>
    <property type="match status" value="1"/>
</dbReference>
<keyword evidence="3" id="KW-0812">Transmembrane</keyword>
<name>A0A1B3BAG7_9GAMM</name>
<feature type="transmembrane region" description="Helical" evidence="3">
    <location>
        <begin position="134"/>
        <end position="157"/>
    </location>
</feature>
<dbReference type="SUPFAM" id="SSF48452">
    <property type="entry name" value="TPR-like"/>
    <property type="match status" value="1"/>
</dbReference>
<dbReference type="PROSITE" id="PS51755">
    <property type="entry name" value="OMPR_PHOB"/>
    <property type="match status" value="1"/>
</dbReference>
<dbReference type="Gene3D" id="1.10.10.10">
    <property type="entry name" value="Winged helix-like DNA-binding domain superfamily/Winged helix DNA-binding domain"/>
    <property type="match status" value="1"/>
</dbReference>
<dbReference type="OrthoDB" id="6199523at2"/>
<protein>
    <recommendedName>
        <fullName evidence="4">OmpR/PhoB-type domain-containing protein</fullName>
    </recommendedName>
</protein>
<sequence length="620" mass="70164">MVIISKLLDKELGLQMDRNREHKTEPIGEDYIALDDSTYTLKYDGQSIALRPKTFKVLKVFLSNPNKVLTKDSIIQDVWPSTVISDDCLTQCIVEIRKVLKDDGHSIIKTFPKRGYSFNPGQLKYPATDQNKRFRLAVLSVSLVVSIVFAIMVWLYGPERKTKPVPPLVQNSIAVLPFKSQADSEVDYSNFEFISDGIVSLVSEHTQLQVISSNAASEYYEKLDGDQLILADELKASHIVTGVFNKGSGGDIRLTVQLIETDGFQVVLTKSFHDALETADLLPFYIAHLLVEHFKTEHFVTKEVAINQTAIELYKVGEYYLDKRGDDNILTAEQKYSEALKIEPNYADALAGLSSVYFLRGLSGEDVDDELLTKSKDFAEQALDIDPYHPVANIRFADSLYHLNDIGLEFQRNSFEKVMVYAPDHPLILGRLAGSYLIQGETVKALSIMKKLVELRPESLVFRNNLAHTYYYSGKYEEAIEEFYKIADESDIFRQEVMIEIAKILLIQGKEEEVKEMLVSMEPSVFKSFLEKFFSEDKVASIDLDDCQVRLAMAICLALAEIYVAYDQQHEFNKVLAILKQKVNLGRSYSGYIYLLVSLKNSPVLRQNPAVKGILSELQA</sequence>
<dbReference type="EMBL" id="CP012418">
    <property type="protein sequence ID" value="AOE49764.1"/>
    <property type="molecule type" value="Genomic_DNA"/>
</dbReference>
<evidence type="ECO:0000256" key="1">
    <source>
        <dbReference type="ARBA" id="ARBA00023125"/>
    </source>
</evidence>
<dbReference type="Gene3D" id="1.25.40.10">
    <property type="entry name" value="Tetratricopeptide repeat domain"/>
    <property type="match status" value="2"/>
</dbReference>
<proteinExistence type="predicted"/>
<keyword evidence="3" id="KW-0472">Membrane</keyword>
<accession>A0A1B3BAG7</accession>
<evidence type="ECO:0000313" key="5">
    <source>
        <dbReference type="EMBL" id="AOE49764.1"/>
    </source>
</evidence>
<evidence type="ECO:0000259" key="4">
    <source>
        <dbReference type="PROSITE" id="PS51755"/>
    </source>
</evidence>
<dbReference type="Proteomes" id="UP000094147">
    <property type="component" value="Chromosome"/>
</dbReference>
<dbReference type="InterPro" id="IPR016032">
    <property type="entry name" value="Sig_transdc_resp-reg_C-effctor"/>
</dbReference>
<dbReference type="InterPro" id="IPR001867">
    <property type="entry name" value="OmpR/PhoB-type_DNA-bd"/>
</dbReference>
<dbReference type="CDD" id="cd00383">
    <property type="entry name" value="trans_reg_C"/>
    <property type="match status" value="1"/>
</dbReference>
<gene>
    <name evidence="5" type="ORF">KS2013_1044</name>
</gene>
<dbReference type="GO" id="GO:0006355">
    <property type="term" value="P:regulation of DNA-templated transcription"/>
    <property type="evidence" value="ECO:0007669"/>
    <property type="project" value="InterPro"/>
</dbReference>
<dbReference type="SUPFAM" id="SSF46894">
    <property type="entry name" value="C-terminal effector domain of the bipartite response regulators"/>
    <property type="match status" value="1"/>
</dbReference>
<dbReference type="GO" id="GO:0000160">
    <property type="term" value="P:phosphorelay signal transduction system"/>
    <property type="evidence" value="ECO:0007669"/>
    <property type="project" value="InterPro"/>
</dbReference>
<dbReference type="GO" id="GO:0003677">
    <property type="term" value="F:DNA binding"/>
    <property type="evidence" value="ECO:0007669"/>
    <property type="project" value="UniProtKB-UniRule"/>
</dbReference>
<dbReference type="KEGG" id="ksd:KS2013_1044"/>